<feature type="transmembrane region" description="Helical" evidence="1">
    <location>
        <begin position="12"/>
        <end position="32"/>
    </location>
</feature>
<dbReference type="GeneID" id="36590390"/>
<reference evidence="2 3" key="1">
    <citation type="submission" date="2016-04" db="EMBL/GenBank/DDBJ databases">
        <title>A degradative enzymes factory behind the ericoid mycorrhizal symbiosis.</title>
        <authorList>
            <consortium name="DOE Joint Genome Institute"/>
            <person name="Martino E."/>
            <person name="Morin E."/>
            <person name="Grelet G."/>
            <person name="Kuo A."/>
            <person name="Kohler A."/>
            <person name="Daghino S."/>
            <person name="Barry K."/>
            <person name="Choi C."/>
            <person name="Cichocki N."/>
            <person name="Clum A."/>
            <person name="Copeland A."/>
            <person name="Hainaut M."/>
            <person name="Haridas S."/>
            <person name="Labutti K."/>
            <person name="Lindquist E."/>
            <person name="Lipzen A."/>
            <person name="Khouja H.-R."/>
            <person name="Murat C."/>
            <person name="Ohm R."/>
            <person name="Olson A."/>
            <person name="Spatafora J."/>
            <person name="Veneault-Fourrey C."/>
            <person name="Henrissat B."/>
            <person name="Grigoriev I."/>
            <person name="Martin F."/>
            <person name="Perotto S."/>
        </authorList>
    </citation>
    <scope>NUCLEOTIDE SEQUENCE [LARGE SCALE GENOMIC DNA]</scope>
    <source>
        <strain evidence="2 3">E</strain>
    </source>
</reference>
<evidence type="ECO:0000313" key="3">
    <source>
        <dbReference type="Proteomes" id="UP000235371"/>
    </source>
</evidence>
<keyword evidence="1" id="KW-1133">Transmembrane helix</keyword>
<keyword evidence="1" id="KW-0812">Transmembrane</keyword>
<evidence type="ECO:0000256" key="1">
    <source>
        <dbReference type="SAM" id="Phobius"/>
    </source>
</evidence>
<feature type="transmembrane region" description="Helical" evidence="1">
    <location>
        <begin position="44"/>
        <end position="66"/>
    </location>
</feature>
<protein>
    <submittedName>
        <fullName evidence="2">Uncharacterized protein</fullName>
    </submittedName>
</protein>
<proteinExistence type="predicted"/>
<dbReference type="InParanoid" id="A0A2J6TX01"/>
<organism evidence="2 3">
    <name type="scientific">Hyaloscypha bicolor E</name>
    <dbReference type="NCBI Taxonomy" id="1095630"/>
    <lineage>
        <taxon>Eukaryota</taxon>
        <taxon>Fungi</taxon>
        <taxon>Dikarya</taxon>
        <taxon>Ascomycota</taxon>
        <taxon>Pezizomycotina</taxon>
        <taxon>Leotiomycetes</taxon>
        <taxon>Helotiales</taxon>
        <taxon>Hyaloscyphaceae</taxon>
        <taxon>Hyaloscypha</taxon>
        <taxon>Hyaloscypha bicolor</taxon>
    </lineage>
</organism>
<keyword evidence="3" id="KW-1185">Reference proteome</keyword>
<gene>
    <name evidence="2" type="ORF">K444DRAFT_623714</name>
</gene>
<evidence type="ECO:0000313" key="2">
    <source>
        <dbReference type="EMBL" id="PMD67560.1"/>
    </source>
</evidence>
<dbReference type="OrthoDB" id="10335109at2759"/>
<dbReference type="AlphaFoldDB" id="A0A2J6TX01"/>
<accession>A0A2J6TX01</accession>
<dbReference type="RefSeq" id="XP_024744464.1">
    <property type="nucleotide sequence ID" value="XM_024882313.1"/>
</dbReference>
<dbReference type="EMBL" id="KZ613740">
    <property type="protein sequence ID" value="PMD67560.1"/>
    <property type="molecule type" value="Genomic_DNA"/>
</dbReference>
<name>A0A2J6TX01_9HELO</name>
<sequence length="142" mass="16114">MVAAMLETIIQIFSTLLSQLAMGVQGFLYILVSRDTFNSLLVPLAMFLVLVVILGTGLLLFFVVYIEYHCLECKLSWVRALRNFSRLQWACCCRTCMENADEEDDREVRDLGEREEFGKLIKDGKGGEKRLRVDGEGARAVL</sequence>
<dbReference type="Proteomes" id="UP000235371">
    <property type="component" value="Unassembled WGS sequence"/>
</dbReference>
<keyword evidence="1" id="KW-0472">Membrane</keyword>